<dbReference type="SUPFAM" id="SSF49344">
    <property type="entry name" value="CBD9-like"/>
    <property type="match status" value="1"/>
</dbReference>
<dbReference type="AlphaFoldDB" id="A0A545SNC4"/>
<feature type="domain" description="Cytochrome c-552/DMSO reductase-like haem-binding" evidence="7">
    <location>
        <begin position="249"/>
        <end position="551"/>
    </location>
</feature>
<keyword evidence="1" id="KW-0813">Transport</keyword>
<feature type="transmembrane region" description="Helical" evidence="6">
    <location>
        <begin position="151"/>
        <end position="177"/>
    </location>
</feature>
<comment type="caution">
    <text evidence="8">The sequence shown here is derived from an EMBL/GenBank/DDBJ whole genome shotgun (WGS) entry which is preliminary data.</text>
</comment>
<evidence type="ECO:0000256" key="3">
    <source>
        <dbReference type="ARBA" id="ARBA00022723"/>
    </source>
</evidence>
<name>A0A545SNC4_9GAMM</name>
<evidence type="ECO:0000313" key="9">
    <source>
        <dbReference type="Proteomes" id="UP000319732"/>
    </source>
</evidence>
<proteinExistence type="predicted"/>
<dbReference type="Gene3D" id="2.60.40.1190">
    <property type="match status" value="1"/>
</dbReference>
<dbReference type="SMART" id="SM00887">
    <property type="entry name" value="EB_dh"/>
    <property type="match status" value="1"/>
</dbReference>
<sequence>MSTLPKKAPTSSPDTIRAVWTIMHLVLSTSVIISLLTGFRIAAHHHEFLHWLKPVLPQGDVFSLHMLAASIMCSTVLAYVCLQIYCYRKKVTYRLIKPSKTKVWDYHRPVQTFGLTLCGLAVATGILIHLVQDTLPIVNPITYKAYLAMGLRYAHLIVAALFIAYIFMHAASYFVLGGISFVKRFFIPQVKQLRSLKVLIFVNASLVCLGTFIVLLDYGFNGARWFAHKLKAARIDDSQWIEIDGVANDEAWQTAKSIKLFTFGGTGFYEGTTEIQLKSLHNSQEIYFHVTWEDPSESIAHLPIVKTANGWTVKHDGFQYFNETKHYEDKLAILISRSCSIAAAGTAHLGRKPLRAKPANWHGKGYHYSKSAIKHDLWHWKAVRTNGKGQADDNYIGPPEPSTLFSRRYTAGYQQDTKQSGAYIMNWQLFRPEGVQPKRLPRDHLFRPESKSQLSQPPSYGTWFDYAAYRQQLDNFPAGLVIPSVLYRSNQFEGDRGDVRARGVWSKGFWSLELVRRKNTQSDNDVAVTDGTCIWVSAFDHAQIGHTRHLRPIEINF</sequence>
<keyword evidence="6" id="KW-0812">Transmembrane</keyword>
<evidence type="ECO:0000256" key="4">
    <source>
        <dbReference type="ARBA" id="ARBA00022982"/>
    </source>
</evidence>
<dbReference type="CDD" id="cd09625">
    <property type="entry name" value="DOMON_like_cytochrome"/>
    <property type="match status" value="1"/>
</dbReference>
<keyword evidence="5" id="KW-0408">Iron</keyword>
<dbReference type="Proteomes" id="UP000319732">
    <property type="component" value="Unassembled WGS sequence"/>
</dbReference>
<dbReference type="OrthoDB" id="5337932at2"/>
<evidence type="ECO:0000313" key="8">
    <source>
        <dbReference type="EMBL" id="TQV66483.1"/>
    </source>
</evidence>
<evidence type="ECO:0000256" key="1">
    <source>
        <dbReference type="ARBA" id="ARBA00022448"/>
    </source>
</evidence>
<dbReference type="GO" id="GO:0046872">
    <property type="term" value="F:metal ion binding"/>
    <property type="evidence" value="ECO:0007669"/>
    <property type="project" value="UniProtKB-KW"/>
</dbReference>
<evidence type="ECO:0000256" key="6">
    <source>
        <dbReference type="SAM" id="Phobius"/>
    </source>
</evidence>
<evidence type="ECO:0000259" key="7">
    <source>
        <dbReference type="SMART" id="SM00887"/>
    </source>
</evidence>
<keyword evidence="4" id="KW-0249">Electron transport</keyword>
<keyword evidence="6" id="KW-0472">Membrane</keyword>
<feature type="transmembrane region" description="Helical" evidence="6">
    <location>
        <begin position="62"/>
        <end position="87"/>
    </location>
</feature>
<keyword evidence="3" id="KW-0479">Metal-binding</keyword>
<reference evidence="8 9" key="1">
    <citation type="submission" date="2019-06" db="EMBL/GenBank/DDBJ databases">
        <title>Whole genome sequence for Cellvibrionaceae sp. R142.</title>
        <authorList>
            <person name="Wang G."/>
        </authorList>
    </citation>
    <scope>NUCLEOTIDE SEQUENCE [LARGE SCALE GENOMIC DNA]</scope>
    <source>
        <strain evidence="8 9">R142</strain>
    </source>
</reference>
<dbReference type="InterPro" id="IPR019020">
    <property type="entry name" value="Cyt-c552/DMSO_Rdtase_haem-bd"/>
</dbReference>
<dbReference type="Pfam" id="PF09459">
    <property type="entry name" value="EB_dh"/>
    <property type="match status" value="1"/>
</dbReference>
<dbReference type="GO" id="GO:0020037">
    <property type="term" value="F:heme binding"/>
    <property type="evidence" value="ECO:0007669"/>
    <property type="project" value="InterPro"/>
</dbReference>
<keyword evidence="9" id="KW-1185">Reference proteome</keyword>
<feature type="transmembrane region" description="Helical" evidence="6">
    <location>
        <begin position="198"/>
        <end position="220"/>
    </location>
</feature>
<dbReference type="EMBL" id="VHSG01000041">
    <property type="protein sequence ID" value="TQV66483.1"/>
    <property type="molecule type" value="Genomic_DNA"/>
</dbReference>
<keyword evidence="6" id="KW-1133">Transmembrane helix</keyword>
<gene>
    <name evidence="8" type="ORF">FKG94_26995</name>
</gene>
<feature type="transmembrane region" description="Helical" evidence="6">
    <location>
        <begin position="108"/>
        <end position="131"/>
    </location>
</feature>
<protein>
    <recommendedName>
        <fullName evidence="7">Cytochrome c-552/DMSO reductase-like haem-binding domain-containing protein</fullName>
    </recommendedName>
</protein>
<feature type="transmembrane region" description="Helical" evidence="6">
    <location>
        <begin position="21"/>
        <end position="42"/>
    </location>
</feature>
<evidence type="ECO:0000256" key="5">
    <source>
        <dbReference type="ARBA" id="ARBA00023004"/>
    </source>
</evidence>
<evidence type="ECO:0000256" key="2">
    <source>
        <dbReference type="ARBA" id="ARBA00022617"/>
    </source>
</evidence>
<keyword evidence="2" id="KW-0349">Heme</keyword>
<organism evidence="8 9">
    <name type="scientific">Exilibacterium tricleocarpae</name>
    <dbReference type="NCBI Taxonomy" id="2591008"/>
    <lineage>
        <taxon>Bacteria</taxon>
        <taxon>Pseudomonadati</taxon>
        <taxon>Pseudomonadota</taxon>
        <taxon>Gammaproteobacteria</taxon>
        <taxon>Cellvibrionales</taxon>
        <taxon>Cellvibrionaceae</taxon>
        <taxon>Exilibacterium</taxon>
    </lineage>
</organism>
<accession>A0A545SNC4</accession>